<accession>A0A2M8Z8I5</accession>
<dbReference type="PANTHER" id="PTHR37831:SF1">
    <property type="entry name" value="D-RIBOSE PYRANASE"/>
    <property type="match status" value="1"/>
</dbReference>
<dbReference type="NCBIfam" id="NF008761">
    <property type="entry name" value="PRK11797.1"/>
    <property type="match status" value="1"/>
</dbReference>
<comment type="function">
    <text evidence="6">Catalyzes the interconversion of beta-pyran and beta-furan forms of D-ribose.</text>
</comment>
<dbReference type="GO" id="GO:0062193">
    <property type="term" value="F:D-ribose pyranase activity"/>
    <property type="evidence" value="ECO:0007669"/>
    <property type="project" value="UniProtKB-EC"/>
</dbReference>
<reference evidence="7 8" key="1">
    <citation type="submission" date="2017-11" db="EMBL/GenBank/DDBJ databases">
        <title>Understudied soil microbes with underappreciated capabilities: Untangling the Clostridium saccharolyticum group.</title>
        <authorList>
            <person name="Leschine S."/>
        </authorList>
    </citation>
    <scope>NUCLEOTIDE SEQUENCE [LARGE SCALE GENOMIC DNA]</scope>
    <source>
        <strain evidence="7 8">18A</strain>
    </source>
</reference>
<proteinExistence type="inferred from homology"/>
<dbReference type="EC" id="5.4.99.62" evidence="2 6"/>
<comment type="similarity">
    <text evidence="6">Belongs to the RbsD / FucU family. RbsD subfamily.</text>
</comment>
<comment type="subunit">
    <text evidence="6">Homodecamer.</text>
</comment>
<comment type="caution">
    <text evidence="7">The sequence shown here is derived from an EMBL/GenBank/DDBJ whole genome shotgun (WGS) entry which is preliminary data.</text>
</comment>
<dbReference type="Gene3D" id="3.40.1650.10">
    <property type="entry name" value="RbsD-like domain"/>
    <property type="match status" value="1"/>
</dbReference>
<evidence type="ECO:0000256" key="3">
    <source>
        <dbReference type="ARBA" id="ARBA00022490"/>
    </source>
</evidence>
<dbReference type="InterPro" id="IPR023064">
    <property type="entry name" value="D-ribose_pyranase"/>
</dbReference>
<dbReference type="UniPathway" id="UPA00916">
    <property type="reaction ID" value="UER00888"/>
</dbReference>
<dbReference type="HAMAP" id="MF_01661">
    <property type="entry name" value="D_rib_pyranase"/>
    <property type="match status" value="1"/>
</dbReference>
<dbReference type="Proteomes" id="UP000231092">
    <property type="component" value="Unassembled WGS sequence"/>
</dbReference>
<dbReference type="GO" id="GO:0005829">
    <property type="term" value="C:cytosol"/>
    <property type="evidence" value="ECO:0007669"/>
    <property type="project" value="TreeGrafter"/>
</dbReference>
<dbReference type="AlphaFoldDB" id="A0A2M8Z8I5"/>
<evidence type="ECO:0000256" key="4">
    <source>
        <dbReference type="ARBA" id="ARBA00023235"/>
    </source>
</evidence>
<name>A0A2M8Z8I5_9FIRM</name>
<comment type="catalytic activity">
    <reaction evidence="1 6">
        <text>beta-D-ribopyranose = beta-D-ribofuranose</text>
        <dbReference type="Rhea" id="RHEA:25432"/>
        <dbReference type="ChEBI" id="CHEBI:27476"/>
        <dbReference type="ChEBI" id="CHEBI:47002"/>
        <dbReference type="EC" id="5.4.99.62"/>
    </reaction>
</comment>
<dbReference type="GO" id="GO:0016872">
    <property type="term" value="F:intramolecular lyase activity"/>
    <property type="evidence" value="ECO:0007669"/>
    <property type="project" value="UniProtKB-UniRule"/>
</dbReference>
<dbReference type="GO" id="GO:0048029">
    <property type="term" value="F:monosaccharide binding"/>
    <property type="evidence" value="ECO:0007669"/>
    <property type="project" value="InterPro"/>
</dbReference>
<gene>
    <name evidence="6" type="primary">rbsD</name>
    <name evidence="7" type="ORF">H171_3314</name>
</gene>
<protein>
    <recommendedName>
        <fullName evidence="2 6">D-ribose pyranase</fullName>
        <ecNumber evidence="2 6">5.4.99.62</ecNumber>
    </recommendedName>
</protein>
<comment type="subcellular location">
    <subcellularLocation>
        <location evidence="6">Cytoplasm</location>
    </subcellularLocation>
</comment>
<evidence type="ECO:0000313" key="8">
    <source>
        <dbReference type="Proteomes" id="UP000231092"/>
    </source>
</evidence>
<dbReference type="OrthoDB" id="9805009at2"/>
<feature type="binding site" evidence="6">
    <location>
        <begin position="124"/>
        <end position="126"/>
    </location>
    <ligand>
        <name>substrate</name>
    </ligand>
</feature>
<dbReference type="GO" id="GO:0019303">
    <property type="term" value="P:D-ribose catabolic process"/>
    <property type="evidence" value="ECO:0007669"/>
    <property type="project" value="UniProtKB-UniRule"/>
</dbReference>
<dbReference type="EMBL" id="PGET01000001">
    <property type="protein sequence ID" value="PJJ29757.1"/>
    <property type="molecule type" value="Genomic_DNA"/>
</dbReference>
<evidence type="ECO:0000256" key="6">
    <source>
        <dbReference type="HAMAP-Rule" id="MF_01661"/>
    </source>
</evidence>
<keyword evidence="4 6" id="KW-0413">Isomerase</keyword>
<evidence type="ECO:0000256" key="2">
    <source>
        <dbReference type="ARBA" id="ARBA00012862"/>
    </source>
</evidence>
<comment type="pathway">
    <text evidence="6">Carbohydrate metabolism; D-ribose degradation; D-ribose 5-phosphate from beta-D-ribopyranose: step 1/2.</text>
</comment>
<dbReference type="RefSeq" id="WP_100306097.1">
    <property type="nucleotide sequence ID" value="NZ_PGET01000001.1"/>
</dbReference>
<organism evidence="7 8">
    <name type="scientific">[Clostridium] celerecrescens 18A</name>
    <dbReference type="NCBI Taxonomy" id="1286362"/>
    <lineage>
        <taxon>Bacteria</taxon>
        <taxon>Bacillati</taxon>
        <taxon>Bacillota</taxon>
        <taxon>Clostridia</taxon>
        <taxon>Lachnospirales</taxon>
        <taxon>Lachnospiraceae</taxon>
        <taxon>Lacrimispora</taxon>
    </lineage>
</organism>
<dbReference type="InterPro" id="IPR007721">
    <property type="entry name" value="RbsD_FucU"/>
</dbReference>
<dbReference type="InterPro" id="IPR023750">
    <property type="entry name" value="RbsD-like_sf"/>
</dbReference>
<sequence length="139" mass="15299">MKRNGILNSSISSVLSSMGHTNSICIGDCGLPIPDETKRIDLALRFNIPSFLETLDAVTDDMAVESYILAEEMKDHNPEMLENIRGMMKKKFPDAVECFTSHENLKDQTKTCKAVIRTGEITAFANIILVSACIFAAQG</sequence>
<dbReference type="Pfam" id="PF05025">
    <property type="entry name" value="RbsD_FucU"/>
    <property type="match status" value="1"/>
</dbReference>
<evidence type="ECO:0000256" key="1">
    <source>
        <dbReference type="ARBA" id="ARBA00000223"/>
    </source>
</evidence>
<evidence type="ECO:0000313" key="7">
    <source>
        <dbReference type="EMBL" id="PJJ29757.1"/>
    </source>
</evidence>
<evidence type="ECO:0000256" key="5">
    <source>
        <dbReference type="ARBA" id="ARBA00023277"/>
    </source>
</evidence>
<keyword evidence="5 6" id="KW-0119">Carbohydrate metabolism</keyword>
<feature type="binding site" evidence="6">
    <location>
        <position position="28"/>
    </location>
    <ligand>
        <name>substrate</name>
    </ligand>
</feature>
<feature type="active site" description="Proton donor" evidence="6">
    <location>
        <position position="20"/>
    </location>
</feature>
<feature type="binding site" evidence="6">
    <location>
        <position position="102"/>
    </location>
    <ligand>
        <name>substrate</name>
    </ligand>
</feature>
<keyword evidence="3 6" id="KW-0963">Cytoplasm</keyword>
<dbReference type="SUPFAM" id="SSF102546">
    <property type="entry name" value="RbsD-like"/>
    <property type="match status" value="1"/>
</dbReference>
<dbReference type="PANTHER" id="PTHR37831">
    <property type="entry name" value="D-RIBOSE PYRANASE"/>
    <property type="match status" value="1"/>
</dbReference>